<protein>
    <submittedName>
        <fullName evidence="5">Helix-turn-helix domain-containing protein</fullName>
    </submittedName>
</protein>
<name>A0ABT6P2R2_9BACT</name>
<sequence length="543" mass="59323">MPVPGDDDNERLTPTIPPPPMIESASGTRTRRVIAVGGGRGGVGKTLLTVNLGVYFAQLGREVVVCDTDPFGSNLHGVLGLETPPLVTSEALEEGKAKPVSTIVPGLRLLPTAYDPMTATPIRPNRGSHWARQIEKLDVDYVLLNLGASTTASTLDLFLQADVGICVTAPEPLAIETTYRFCRALYLRVLRRALTKERFKLRLVERVIAALPPLAPPPAIVAEIKRYDDGVAKVAAEEMLRVAAHLVVGQTRLRSDLDLGVSMSVIAERFLGISLENLGHIEHDDAVWLTVRRRQPLLIDSPTSKSARNIERVARRILALLAAQSTRGGALPPRAPATQQRAAALPATLYEVLGVPRTAADDEIRRAVKRQREIFREGSLPLCSVVAPEVLRQVQARIEEAHDTLLDPVRRRAYDLSTFPDDTPATVVPQRSSNAAQMAELAMLQAELAREINAETQFTGALLRKVRESQGIEITEIAQRTKINVAHLNAIENESFGDLPALVYVQGFVQQVAKHLKLDPAQVAKTYSRRLRDLSLGRARSSG</sequence>
<dbReference type="InterPro" id="IPR010982">
    <property type="entry name" value="Lambda_DNA-bd_dom_sf"/>
</dbReference>
<keyword evidence="6" id="KW-1185">Reference proteome</keyword>
<evidence type="ECO:0000259" key="4">
    <source>
        <dbReference type="PROSITE" id="PS50076"/>
    </source>
</evidence>
<feature type="region of interest" description="Disordered" evidence="3">
    <location>
        <begin position="1"/>
        <end position="26"/>
    </location>
</feature>
<accession>A0ABT6P2R2</accession>
<dbReference type="Pfam" id="PF10609">
    <property type="entry name" value="ParA"/>
    <property type="match status" value="1"/>
</dbReference>
<dbReference type="Gene3D" id="1.10.287.110">
    <property type="entry name" value="DnaJ domain"/>
    <property type="match status" value="1"/>
</dbReference>
<evidence type="ECO:0000313" key="5">
    <source>
        <dbReference type="EMBL" id="MDI1434853.1"/>
    </source>
</evidence>
<dbReference type="InterPro" id="IPR033756">
    <property type="entry name" value="YlxH/NBP35"/>
</dbReference>
<dbReference type="Gene3D" id="3.40.50.300">
    <property type="entry name" value="P-loop containing nucleotide triphosphate hydrolases"/>
    <property type="match status" value="1"/>
</dbReference>
<proteinExistence type="predicted"/>
<dbReference type="InterPro" id="IPR050625">
    <property type="entry name" value="ParA/MinD_ATPase"/>
</dbReference>
<evidence type="ECO:0000256" key="3">
    <source>
        <dbReference type="SAM" id="MobiDB-lite"/>
    </source>
</evidence>
<keyword evidence="1" id="KW-0547">Nucleotide-binding</keyword>
<organism evidence="5 6">
    <name type="scientific">Polyangium sorediatum</name>
    <dbReference type="NCBI Taxonomy" id="889274"/>
    <lineage>
        <taxon>Bacteria</taxon>
        <taxon>Pseudomonadati</taxon>
        <taxon>Myxococcota</taxon>
        <taxon>Polyangia</taxon>
        <taxon>Polyangiales</taxon>
        <taxon>Polyangiaceae</taxon>
        <taxon>Polyangium</taxon>
    </lineage>
</organism>
<keyword evidence="2" id="KW-0067">ATP-binding</keyword>
<dbReference type="Gene3D" id="1.10.260.40">
    <property type="entry name" value="lambda repressor-like DNA-binding domains"/>
    <property type="match status" value="1"/>
</dbReference>
<dbReference type="SUPFAM" id="SSF52540">
    <property type="entry name" value="P-loop containing nucleoside triphosphate hydrolases"/>
    <property type="match status" value="1"/>
</dbReference>
<evidence type="ECO:0000313" key="6">
    <source>
        <dbReference type="Proteomes" id="UP001160301"/>
    </source>
</evidence>
<evidence type="ECO:0000256" key="2">
    <source>
        <dbReference type="ARBA" id="ARBA00022840"/>
    </source>
</evidence>
<feature type="domain" description="J" evidence="4">
    <location>
        <begin position="348"/>
        <end position="418"/>
    </location>
</feature>
<dbReference type="InterPro" id="IPR001623">
    <property type="entry name" value="DnaJ_domain"/>
</dbReference>
<dbReference type="RefSeq" id="WP_284721341.1">
    <property type="nucleotide sequence ID" value="NZ_JARZHI010000048.1"/>
</dbReference>
<dbReference type="InterPro" id="IPR036869">
    <property type="entry name" value="J_dom_sf"/>
</dbReference>
<dbReference type="Proteomes" id="UP001160301">
    <property type="component" value="Unassembled WGS sequence"/>
</dbReference>
<dbReference type="EMBL" id="JARZHI010000048">
    <property type="protein sequence ID" value="MDI1434853.1"/>
    <property type="molecule type" value="Genomic_DNA"/>
</dbReference>
<dbReference type="PANTHER" id="PTHR43384:SF6">
    <property type="entry name" value="SEPTUM SITE-DETERMINING PROTEIN MIND HOMOLOG, CHLOROPLASTIC"/>
    <property type="match status" value="1"/>
</dbReference>
<evidence type="ECO:0000256" key="1">
    <source>
        <dbReference type="ARBA" id="ARBA00022741"/>
    </source>
</evidence>
<reference evidence="5 6" key="1">
    <citation type="submission" date="2023-04" db="EMBL/GenBank/DDBJ databases">
        <title>The genome sequence of Polyangium sorediatum DSM14670.</title>
        <authorList>
            <person name="Zhang X."/>
        </authorList>
    </citation>
    <scope>NUCLEOTIDE SEQUENCE [LARGE SCALE GENOMIC DNA]</scope>
    <source>
        <strain evidence="5 6">DSM 14670</strain>
    </source>
</reference>
<dbReference type="Pfam" id="PF13413">
    <property type="entry name" value="HTH_25"/>
    <property type="match status" value="1"/>
</dbReference>
<dbReference type="PANTHER" id="PTHR43384">
    <property type="entry name" value="SEPTUM SITE-DETERMINING PROTEIN MIND HOMOLOG, CHLOROPLASTIC-RELATED"/>
    <property type="match status" value="1"/>
</dbReference>
<dbReference type="InterPro" id="IPR027417">
    <property type="entry name" value="P-loop_NTPase"/>
</dbReference>
<comment type="caution">
    <text evidence="5">The sequence shown here is derived from an EMBL/GenBank/DDBJ whole genome shotgun (WGS) entry which is preliminary data.</text>
</comment>
<gene>
    <name evidence="5" type="ORF">QHF89_35455</name>
</gene>
<dbReference type="PROSITE" id="PS50076">
    <property type="entry name" value="DNAJ_2"/>
    <property type="match status" value="1"/>
</dbReference>
<dbReference type="SUPFAM" id="SSF46565">
    <property type="entry name" value="Chaperone J-domain"/>
    <property type="match status" value="1"/>
</dbReference>